<dbReference type="AlphaFoldDB" id="A0A7C9VJX4"/>
<dbReference type="Gene3D" id="3.30.360.10">
    <property type="entry name" value="Dihydrodipicolinate Reductase, domain 2"/>
    <property type="match status" value="1"/>
</dbReference>
<dbReference type="Gene3D" id="3.40.50.720">
    <property type="entry name" value="NAD(P)-binding Rossmann-like Domain"/>
    <property type="match status" value="1"/>
</dbReference>
<dbReference type="InterPro" id="IPR004104">
    <property type="entry name" value="Gfo/Idh/MocA-like_OxRdtase_C"/>
</dbReference>
<dbReference type="InterPro" id="IPR000683">
    <property type="entry name" value="Gfo/Idh/MocA-like_OxRdtase_N"/>
</dbReference>
<dbReference type="GO" id="GO:0000166">
    <property type="term" value="F:nucleotide binding"/>
    <property type="evidence" value="ECO:0007669"/>
    <property type="project" value="InterPro"/>
</dbReference>
<dbReference type="PANTHER" id="PTHR43377">
    <property type="entry name" value="BILIVERDIN REDUCTASE A"/>
    <property type="match status" value="1"/>
</dbReference>
<name>A0A7C9VJX4_9BRAD</name>
<protein>
    <submittedName>
        <fullName evidence="3">Gfo/Idh/MocA family oxidoreductase</fullName>
    </submittedName>
</protein>
<sequence>MDKVSLALIGAGSRSRAYTSQLVGNDNAELVSVVEPDKDRRELIRTTFNIKPDMAFSNEDDFFNSTKCADAVLICTMDREHHRQAIKAIKKGYDVLLEKPVSLKASDCIDILDCANKYDAKVMVCHVLRYAPFFQKIKQILNEGKLGKVISIQHNENINIFHYSHSYVRGNWRKTSEASPIILAKSCHDFDIINWLVNDKCKSVSSFGGLSYFKRENAPANSTGRCFNCPERNSCIFNAEKIYLEGYWWNKGAVNLTDQSDAGIRSALKEGPYGRCVFKCDNDVCDHQVSILEFENGVTASFSMSAFTNPCSRTIKVMCEKGEIRGNMAEIEIQLFGSEPEKIKMAEIVDDIEKHGGGDYYLLNDFIGWLQDKDAFARTTLSQSIDSHLMAFAAEKSRIEHRVISMQDLL</sequence>
<accession>A0A7C9VJX4</accession>
<evidence type="ECO:0000259" key="2">
    <source>
        <dbReference type="Pfam" id="PF02894"/>
    </source>
</evidence>
<dbReference type="Pfam" id="PF01408">
    <property type="entry name" value="GFO_IDH_MocA"/>
    <property type="match status" value="1"/>
</dbReference>
<dbReference type="InterPro" id="IPR051450">
    <property type="entry name" value="Gfo/Idh/MocA_Oxidoreductases"/>
</dbReference>
<evidence type="ECO:0000313" key="4">
    <source>
        <dbReference type="Proteomes" id="UP000480266"/>
    </source>
</evidence>
<dbReference type="Pfam" id="PF02894">
    <property type="entry name" value="GFO_IDH_MocA_C"/>
    <property type="match status" value="1"/>
</dbReference>
<dbReference type="Proteomes" id="UP000480266">
    <property type="component" value="Unassembled WGS sequence"/>
</dbReference>
<dbReference type="InterPro" id="IPR036291">
    <property type="entry name" value="NAD(P)-bd_dom_sf"/>
</dbReference>
<dbReference type="SUPFAM" id="SSF51735">
    <property type="entry name" value="NAD(P)-binding Rossmann-fold domains"/>
    <property type="match status" value="1"/>
</dbReference>
<feature type="domain" description="Gfo/Idh/MocA-like oxidoreductase N-terminal" evidence="1">
    <location>
        <begin position="6"/>
        <end position="125"/>
    </location>
</feature>
<dbReference type="EMBL" id="JAAMRR010000460">
    <property type="protein sequence ID" value="NGX95312.1"/>
    <property type="molecule type" value="Genomic_DNA"/>
</dbReference>
<evidence type="ECO:0000313" key="3">
    <source>
        <dbReference type="EMBL" id="NGX95312.1"/>
    </source>
</evidence>
<keyword evidence="4" id="KW-1185">Reference proteome</keyword>
<proteinExistence type="predicted"/>
<gene>
    <name evidence="3" type="ORF">G4V63_08815</name>
</gene>
<dbReference type="PANTHER" id="PTHR43377:SF2">
    <property type="entry name" value="BINDING ROSSMANN FOLD OXIDOREDUCTASE, PUTATIVE (AFU_ORTHOLOGUE AFUA_4G00560)-RELATED"/>
    <property type="match status" value="1"/>
</dbReference>
<comment type="caution">
    <text evidence="3">The sequence shown here is derived from an EMBL/GenBank/DDBJ whole genome shotgun (WGS) entry which is preliminary data.</text>
</comment>
<dbReference type="SUPFAM" id="SSF55347">
    <property type="entry name" value="Glyceraldehyde-3-phosphate dehydrogenase-like, C-terminal domain"/>
    <property type="match status" value="1"/>
</dbReference>
<feature type="domain" description="Gfo/Idh/MocA-like oxidoreductase C-terminal" evidence="2">
    <location>
        <begin position="138"/>
        <end position="402"/>
    </location>
</feature>
<reference evidence="3" key="1">
    <citation type="submission" date="2020-02" db="EMBL/GenBank/DDBJ databases">
        <title>Draft genome sequence of Candidatus Afipia apatlaquensis IBT-C3, a potential strain for decolorization of textile dyes.</title>
        <authorList>
            <person name="Sanchez-Reyes A."/>
            <person name="Breton-Deval L."/>
            <person name="Mangelson H."/>
            <person name="Sanchez-Flores A."/>
        </authorList>
    </citation>
    <scope>NUCLEOTIDE SEQUENCE [LARGE SCALE GENOMIC DNA]</scope>
    <source>
        <strain evidence="3">IBT-C3</strain>
    </source>
</reference>
<organism evidence="3 4">
    <name type="scientific">Candidatus Afipia apatlaquensis</name>
    <dbReference type="NCBI Taxonomy" id="2712852"/>
    <lineage>
        <taxon>Bacteria</taxon>
        <taxon>Pseudomonadati</taxon>
        <taxon>Pseudomonadota</taxon>
        <taxon>Alphaproteobacteria</taxon>
        <taxon>Hyphomicrobiales</taxon>
        <taxon>Nitrobacteraceae</taxon>
        <taxon>Afipia</taxon>
    </lineage>
</organism>
<evidence type="ECO:0000259" key="1">
    <source>
        <dbReference type="Pfam" id="PF01408"/>
    </source>
</evidence>